<dbReference type="CDD" id="cd03811">
    <property type="entry name" value="GT4_GT28_WabH-like"/>
    <property type="match status" value="1"/>
</dbReference>
<dbReference type="Pfam" id="PF13439">
    <property type="entry name" value="Glyco_transf_4"/>
    <property type="match status" value="1"/>
</dbReference>
<feature type="domain" description="Glycosyl transferase family 1" evidence="1">
    <location>
        <begin position="159"/>
        <end position="300"/>
    </location>
</feature>
<dbReference type="Proteomes" id="UP000019205">
    <property type="component" value="Chromosome"/>
</dbReference>
<dbReference type="OrthoDB" id="9795746at2"/>
<evidence type="ECO:0000259" key="2">
    <source>
        <dbReference type="Pfam" id="PF13439"/>
    </source>
</evidence>
<organism evidence="3 4">
    <name type="scientific">Congregibacter litoralis KT71</name>
    <dbReference type="NCBI Taxonomy" id="314285"/>
    <lineage>
        <taxon>Bacteria</taxon>
        <taxon>Pseudomonadati</taxon>
        <taxon>Pseudomonadota</taxon>
        <taxon>Gammaproteobacteria</taxon>
        <taxon>Cellvibrionales</taxon>
        <taxon>Halieaceae</taxon>
        <taxon>Congregibacter</taxon>
    </lineage>
</organism>
<dbReference type="eggNOG" id="COG0438">
    <property type="taxonomic scope" value="Bacteria"/>
</dbReference>
<dbReference type="SUPFAM" id="SSF53756">
    <property type="entry name" value="UDP-Glycosyltransferase/glycogen phosphorylase"/>
    <property type="match status" value="1"/>
</dbReference>
<sequence length="339" mass="37134">MHVVHVLAGDEEGGLENHVVQLANHLVQLGINVSVAAHAKYEKRFSADVNVVPVDLSRSRNNPLALFEAARALQAIQADIVHAHASKAAAIVSRLSSWAPGKTVATVHSVKRKTRAFESMDALIGVSQGVLRAINHDKKYVVFNGLVRGKAEQVEPASLRAQLGIDDDLPVSLAVGRLVSVKRFDRLIRAWKPYFGHLLIVGDGPEKRHLESEIRKRNLQRVVRLLGYIDNARSLMSGADLLICSSEREGFSYTLAEALVSKLPVLSTRVAGAEEVLPGAFVVEHKDCSLQQGIERCLSDLERLNTDYEPVFTWASKHLTVENMAAETCAAYRDIMAAA</sequence>
<dbReference type="EMBL" id="AAOA02000003">
    <property type="protein sequence ID" value="EAQ97032.1"/>
    <property type="molecule type" value="Genomic_DNA"/>
</dbReference>
<evidence type="ECO:0000313" key="3">
    <source>
        <dbReference type="EMBL" id="EAQ97032.1"/>
    </source>
</evidence>
<dbReference type="Pfam" id="PF00534">
    <property type="entry name" value="Glycos_transf_1"/>
    <property type="match status" value="1"/>
</dbReference>
<evidence type="ECO:0000259" key="1">
    <source>
        <dbReference type="Pfam" id="PF00534"/>
    </source>
</evidence>
<gene>
    <name evidence="3" type="ORF">KT71_12255</name>
</gene>
<dbReference type="GO" id="GO:1901135">
    <property type="term" value="P:carbohydrate derivative metabolic process"/>
    <property type="evidence" value="ECO:0007669"/>
    <property type="project" value="UniProtKB-ARBA"/>
</dbReference>
<keyword evidence="4" id="KW-1185">Reference proteome</keyword>
<dbReference type="AlphaFoldDB" id="A4AAF5"/>
<feature type="domain" description="Glycosyltransferase subfamily 4-like N-terminal" evidence="2">
    <location>
        <begin position="13"/>
        <end position="136"/>
    </location>
</feature>
<accession>A4AAF5</accession>
<dbReference type="GO" id="GO:0016757">
    <property type="term" value="F:glycosyltransferase activity"/>
    <property type="evidence" value="ECO:0007669"/>
    <property type="project" value="InterPro"/>
</dbReference>
<dbReference type="STRING" id="314285.KT71_12255"/>
<dbReference type="Gene3D" id="3.40.50.2000">
    <property type="entry name" value="Glycogen Phosphorylase B"/>
    <property type="match status" value="2"/>
</dbReference>
<evidence type="ECO:0000313" key="4">
    <source>
        <dbReference type="Proteomes" id="UP000019205"/>
    </source>
</evidence>
<dbReference type="InterPro" id="IPR028098">
    <property type="entry name" value="Glyco_trans_4-like_N"/>
</dbReference>
<comment type="caution">
    <text evidence="3">The sequence shown here is derived from an EMBL/GenBank/DDBJ whole genome shotgun (WGS) entry which is preliminary data.</text>
</comment>
<dbReference type="PANTHER" id="PTHR12526">
    <property type="entry name" value="GLYCOSYLTRANSFERASE"/>
    <property type="match status" value="1"/>
</dbReference>
<reference evidence="3 4" key="2">
    <citation type="journal article" date="2009" name="PLoS ONE">
        <title>The photosynthetic apparatus and its regulation in the aerobic gammaproteobacterium Congregibacter litoralis gen. nov., sp. nov.</title>
        <authorList>
            <person name="Spring S."/>
            <person name="Lunsdorf H."/>
            <person name="Fuchs B.M."/>
            <person name="Tindall B.J."/>
        </authorList>
    </citation>
    <scope>NUCLEOTIDE SEQUENCE [LARGE SCALE GENOMIC DNA]</scope>
    <source>
        <strain evidence="3">KT71</strain>
    </source>
</reference>
<dbReference type="HOGENOM" id="CLU_009583_0_1_6"/>
<protein>
    <submittedName>
        <fullName evidence="3">Glycosyltransferase</fullName>
    </submittedName>
</protein>
<name>A4AAF5_9GAMM</name>
<reference evidence="3 4" key="1">
    <citation type="journal article" date="2007" name="Proc. Natl. Acad. Sci. U.S.A.">
        <title>Characterization of a marine gammaproteobacterium capable of aerobic anoxygenic photosynthesis.</title>
        <authorList>
            <person name="Fuchs B.M."/>
            <person name="Spring S."/>
            <person name="Teeling H."/>
            <person name="Quast C."/>
            <person name="Wulf J."/>
            <person name="Schattenhofer M."/>
            <person name="Yan S."/>
            <person name="Ferriera S."/>
            <person name="Johnson J."/>
            <person name="Glockner F.O."/>
            <person name="Amann R."/>
        </authorList>
    </citation>
    <scope>NUCLEOTIDE SEQUENCE [LARGE SCALE GENOMIC DNA]</scope>
    <source>
        <strain evidence="3">KT71</strain>
    </source>
</reference>
<dbReference type="PANTHER" id="PTHR12526:SF630">
    <property type="entry name" value="GLYCOSYLTRANSFERASE"/>
    <property type="match status" value="1"/>
</dbReference>
<dbReference type="InterPro" id="IPR001296">
    <property type="entry name" value="Glyco_trans_1"/>
</dbReference>
<keyword evidence="3" id="KW-0808">Transferase</keyword>
<proteinExistence type="predicted"/>